<dbReference type="EMBL" id="JAVFKY010000001">
    <property type="protein sequence ID" value="KAK5582876.1"/>
    <property type="molecule type" value="Genomic_DNA"/>
</dbReference>
<proteinExistence type="predicted"/>
<gene>
    <name evidence="1" type="ORF">RB653_004465</name>
</gene>
<dbReference type="AlphaFoldDB" id="A0AAN7YY65"/>
<accession>A0AAN7YY65</accession>
<comment type="caution">
    <text evidence="1">The sequence shown here is derived from an EMBL/GenBank/DDBJ whole genome shotgun (WGS) entry which is preliminary data.</text>
</comment>
<dbReference type="Proteomes" id="UP001344447">
    <property type="component" value="Unassembled WGS sequence"/>
</dbReference>
<evidence type="ECO:0000313" key="2">
    <source>
        <dbReference type="Proteomes" id="UP001344447"/>
    </source>
</evidence>
<evidence type="ECO:0000313" key="1">
    <source>
        <dbReference type="EMBL" id="KAK5582876.1"/>
    </source>
</evidence>
<organism evidence="1 2">
    <name type="scientific">Dictyostelium firmibasis</name>
    <dbReference type="NCBI Taxonomy" id="79012"/>
    <lineage>
        <taxon>Eukaryota</taxon>
        <taxon>Amoebozoa</taxon>
        <taxon>Evosea</taxon>
        <taxon>Eumycetozoa</taxon>
        <taxon>Dictyostelia</taxon>
        <taxon>Dictyosteliales</taxon>
        <taxon>Dictyosteliaceae</taxon>
        <taxon>Dictyostelium</taxon>
    </lineage>
</organism>
<protein>
    <submittedName>
        <fullName evidence="1">Uncharacterized protein</fullName>
    </submittedName>
</protein>
<name>A0AAN7YY65_9MYCE</name>
<keyword evidence="2" id="KW-1185">Reference proteome</keyword>
<reference evidence="1 2" key="1">
    <citation type="submission" date="2023-11" db="EMBL/GenBank/DDBJ databases">
        <title>Dfirmibasis_genome.</title>
        <authorList>
            <person name="Edelbroek B."/>
            <person name="Kjellin J."/>
            <person name="Jerlstrom-Hultqvist J."/>
            <person name="Soderbom F."/>
        </authorList>
    </citation>
    <scope>NUCLEOTIDE SEQUENCE [LARGE SCALE GENOMIC DNA]</scope>
    <source>
        <strain evidence="1 2">TNS-C-14</strain>
    </source>
</reference>
<sequence length="100" mass="11594">MINNETDNELIVNIIWNNIHEICKEISITANVLSKTDITQVERDNLKNDIKELASKLNKYLKMVGVSINDFNQKIFQNECDQDNSLNKANEEKSKYYIGD</sequence>